<dbReference type="SMART" id="SM00354">
    <property type="entry name" value="HTH_LACI"/>
    <property type="match status" value="1"/>
</dbReference>
<evidence type="ECO:0000313" key="5">
    <source>
        <dbReference type="EMBL" id="TBL69897.1"/>
    </source>
</evidence>
<dbReference type="Proteomes" id="UP000293142">
    <property type="component" value="Unassembled WGS sequence"/>
</dbReference>
<dbReference type="GO" id="GO:0000976">
    <property type="term" value="F:transcription cis-regulatory region binding"/>
    <property type="evidence" value="ECO:0007669"/>
    <property type="project" value="TreeGrafter"/>
</dbReference>
<sequence>MANHAGVGIGTVSRAINGSAGISAKTKRKIFESIEQLGYSPNQIARSMRSNKYKSIGFFVDISNVAFALIAKGIQSELDNSSYTLSLCDIGTSDVAGKITSFLESRKFDGIILSTPTENDDDLQKLFSKLNVPIVTLDRDVPGLVAGVVTDYFSSVKKATEYLLTLGHRGIALVGGTGKIRPTKVSIEAYKEAFREQGLAFDEGLILEGQFTNESGKMLMLNLLPKIKSGKVSAILSLNNQMFHGILESIRENQLEYPRDISIITVEDNELTKLLSPAITVIRRPLVTIGQSISRILIKYMEEPELYGKMPSAVVPTEFIVRDSCSLCK</sequence>
<proteinExistence type="predicted"/>
<dbReference type="SUPFAM" id="SSF53822">
    <property type="entry name" value="Periplasmic binding protein-like I"/>
    <property type="match status" value="1"/>
</dbReference>
<dbReference type="InterPro" id="IPR000843">
    <property type="entry name" value="HTH_LacI"/>
</dbReference>
<dbReference type="PANTHER" id="PTHR30146">
    <property type="entry name" value="LACI-RELATED TRANSCRIPTIONAL REPRESSOR"/>
    <property type="match status" value="1"/>
</dbReference>
<dbReference type="Gene3D" id="3.40.50.2300">
    <property type="match status" value="2"/>
</dbReference>
<dbReference type="InterPro" id="IPR028082">
    <property type="entry name" value="Peripla_BP_I"/>
</dbReference>
<dbReference type="InterPro" id="IPR010982">
    <property type="entry name" value="Lambda_DNA-bd_dom_sf"/>
</dbReference>
<dbReference type="EMBL" id="SIRE01000035">
    <property type="protein sequence ID" value="TBL69897.1"/>
    <property type="molecule type" value="Genomic_DNA"/>
</dbReference>
<organism evidence="5 6">
    <name type="scientific">Paenibacillus thalictri</name>
    <dbReference type="NCBI Taxonomy" id="2527873"/>
    <lineage>
        <taxon>Bacteria</taxon>
        <taxon>Bacillati</taxon>
        <taxon>Bacillota</taxon>
        <taxon>Bacilli</taxon>
        <taxon>Bacillales</taxon>
        <taxon>Paenibacillaceae</taxon>
        <taxon>Paenibacillus</taxon>
    </lineage>
</organism>
<dbReference type="Pfam" id="PF00356">
    <property type="entry name" value="LacI"/>
    <property type="match status" value="1"/>
</dbReference>
<accession>A0A4Q9DHR1</accession>
<evidence type="ECO:0000313" key="6">
    <source>
        <dbReference type="Proteomes" id="UP000293142"/>
    </source>
</evidence>
<keyword evidence="1" id="KW-0805">Transcription regulation</keyword>
<dbReference type="Pfam" id="PF13377">
    <property type="entry name" value="Peripla_BP_3"/>
    <property type="match status" value="1"/>
</dbReference>
<keyword evidence="2" id="KW-0238">DNA-binding</keyword>
<protein>
    <submittedName>
        <fullName evidence="5">LacI family transcriptional regulator</fullName>
    </submittedName>
</protein>
<dbReference type="PANTHER" id="PTHR30146:SF109">
    <property type="entry name" value="HTH-TYPE TRANSCRIPTIONAL REGULATOR GALS"/>
    <property type="match status" value="1"/>
</dbReference>
<comment type="caution">
    <text evidence="5">The sequence shown here is derived from an EMBL/GenBank/DDBJ whole genome shotgun (WGS) entry which is preliminary data.</text>
</comment>
<evidence type="ECO:0000256" key="3">
    <source>
        <dbReference type="ARBA" id="ARBA00023163"/>
    </source>
</evidence>
<dbReference type="RefSeq" id="WP_131018162.1">
    <property type="nucleotide sequence ID" value="NZ_SIRE01000035.1"/>
</dbReference>
<dbReference type="OrthoDB" id="2854648at2"/>
<name>A0A4Q9DHR1_9BACL</name>
<dbReference type="CDD" id="cd01392">
    <property type="entry name" value="HTH_LacI"/>
    <property type="match status" value="1"/>
</dbReference>
<dbReference type="SUPFAM" id="SSF47413">
    <property type="entry name" value="lambda repressor-like DNA-binding domains"/>
    <property type="match status" value="1"/>
</dbReference>
<gene>
    <name evidence="5" type="ORF">EYB31_34550</name>
</gene>
<reference evidence="5 6" key="1">
    <citation type="submission" date="2019-02" db="EMBL/GenBank/DDBJ databases">
        <title>Paenibacillus sp. nov., isolated from surface-sterilized tissue of Thalictrum simplex L.</title>
        <authorList>
            <person name="Tuo L."/>
        </authorList>
    </citation>
    <scope>NUCLEOTIDE SEQUENCE [LARGE SCALE GENOMIC DNA]</scope>
    <source>
        <strain evidence="5 6">N2SHLJ1</strain>
    </source>
</reference>
<keyword evidence="3" id="KW-0804">Transcription</keyword>
<dbReference type="GO" id="GO:0003700">
    <property type="term" value="F:DNA-binding transcription factor activity"/>
    <property type="evidence" value="ECO:0007669"/>
    <property type="project" value="TreeGrafter"/>
</dbReference>
<dbReference type="InterPro" id="IPR046335">
    <property type="entry name" value="LacI/GalR-like_sensor"/>
</dbReference>
<dbReference type="PROSITE" id="PS50932">
    <property type="entry name" value="HTH_LACI_2"/>
    <property type="match status" value="1"/>
</dbReference>
<evidence type="ECO:0000259" key="4">
    <source>
        <dbReference type="PROSITE" id="PS50932"/>
    </source>
</evidence>
<keyword evidence="6" id="KW-1185">Reference proteome</keyword>
<evidence type="ECO:0000256" key="1">
    <source>
        <dbReference type="ARBA" id="ARBA00023015"/>
    </source>
</evidence>
<dbReference type="AlphaFoldDB" id="A0A4Q9DHR1"/>
<evidence type="ECO:0000256" key="2">
    <source>
        <dbReference type="ARBA" id="ARBA00023125"/>
    </source>
</evidence>
<dbReference type="Gene3D" id="1.10.260.40">
    <property type="entry name" value="lambda repressor-like DNA-binding domains"/>
    <property type="match status" value="1"/>
</dbReference>
<feature type="domain" description="HTH lacI-type" evidence="4">
    <location>
        <begin position="1"/>
        <end position="50"/>
    </location>
</feature>